<dbReference type="EMBL" id="VSSQ01014140">
    <property type="protein sequence ID" value="MPM53027.1"/>
    <property type="molecule type" value="Genomic_DNA"/>
</dbReference>
<evidence type="ECO:0000313" key="2">
    <source>
        <dbReference type="EMBL" id="MPM53027.1"/>
    </source>
</evidence>
<proteinExistence type="predicted"/>
<comment type="caution">
    <text evidence="2">The sequence shown here is derived from an EMBL/GenBank/DDBJ whole genome shotgun (WGS) entry which is preliminary data.</text>
</comment>
<sequence length="76" mass="8989">MKDVQKLLQSLIDEARKAIGTEFSKMDRSEKMRFVEYLDRRGAFLITKSGPHVCKLLKISKFTLYKYLEESRTKKD</sequence>
<dbReference type="AlphaFoldDB" id="A0A645AJ29"/>
<dbReference type="InterPro" id="IPR039445">
    <property type="entry name" value="DauR-like_HTH"/>
</dbReference>
<reference evidence="2" key="1">
    <citation type="submission" date="2019-08" db="EMBL/GenBank/DDBJ databases">
        <authorList>
            <person name="Kucharzyk K."/>
            <person name="Murdoch R.W."/>
            <person name="Higgins S."/>
            <person name="Loffler F."/>
        </authorList>
    </citation>
    <scope>NUCLEOTIDE SEQUENCE</scope>
</reference>
<name>A0A645AJ29_9ZZZZ</name>
<organism evidence="2">
    <name type="scientific">bioreactor metagenome</name>
    <dbReference type="NCBI Taxonomy" id="1076179"/>
    <lineage>
        <taxon>unclassified sequences</taxon>
        <taxon>metagenomes</taxon>
        <taxon>ecological metagenomes</taxon>
    </lineage>
</organism>
<gene>
    <name evidence="2" type="ORF">SDC9_99791</name>
</gene>
<protein>
    <recommendedName>
        <fullName evidence="1">Transcriptional regulator DauR-like HTH domain-containing protein</fullName>
    </recommendedName>
</protein>
<accession>A0A645AJ29</accession>
<evidence type="ECO:0000259" key="1">
    <source>
        <dbReference type="Pfam" id="PF13309"/>
    </source>
</evidence>
<dbReference type="Pfam" id="PF13309">
    <property type="entry name" value="HTH_22"/>
    <property type="match status" value="1"/>
</dbReference>
<feature type="domain" description="Transcriptional regulator DauR-like HTH" evidence="1">
    <location>
        <begin position="8"/>
        <end position="68"/>
    </location>
</feature>